<sequence>MGKQLHHLSDFIIVLEEKANNSNKYCVCKECISGSSYAEAEKNKFANIQELVCHYLKNCIYFKQKYTKSEQEEILEKSDKSILVDSNRNITAIDKSLKTYKQNIGIPPENNEQISLEDSEEELSDDDIVGEQSQLSIEQPEIVKRVSDWKVIVERWVNLAEEKGDDYMQCDSFSLDESKISTNLYEEEMLQDDIHPTDNLAAKWKLADIFVDSLVQPDSINFLLGGKKVKFNSLDSTYLNIFSLQSAELYSMN</sequence>
<comment type="caution">
    <text evidence="1">The sequence shown here is derived from an EMBL/GenBank/DDBJ whole genome shotgun (WGS) entry which is preliminary data.</text>
</comment>
<organism evidence="1 2">
    <name type="scientific">Gigaspora rosea</name>
    <dbReference type="NCBI Taxonomy" id="44941"/>
    <lineage>
        <taxon>Eukaryota</taxon>
        <taxon>Fungi</taxon>
        <taxon>Fungi incertae sedis</taxon>
        <taxon>Mucoromycota</taxon>
        <taxon>Glomeromycotina</taxon>
        <taxon>Glomeromycetes</taxon>
        <taxon>Diversisporales</taxon>
        <taxon>Gigasporaceae</taxon>
        <taxon>Gigaspora</taxon>
    </lineage>
</organism>
<dbReference type="AlphaFoldDB" id="A0A397UWQ5"/>
<dbReference type="EMBL" id="QKWP01000949">
    <property type="protein sequence ID" value="RIB13169.1"/>
    <property type="molecule type" value="Genomic_DNA"/>
</dbReference>
<reference evidence="1 2" key="1">
    <citation type="submission" date="2018-06" db="EMBL/GenBank/DDBJ databases">
        <title>Comparative genomics reveals the genomic features of Rhizophagus irregularis, R. cerebriforme, R. diaphanum and Gigaspora rosea, and their symbiotic lifestyle signature.</title>
        <authorList>
            <person name="Morin E."/>
            <person name="San Clemente H."/>
            <person name="Chen E.C.H."/>
            <person name="De La Providencia I."/>
            <person name="Hainaut M."/>
            <person name="Kuo A."/>
            <person name="Kohler A."/>
            <person name="Murat C."/>
            <person name="Tang N."/>
            <person name="Roy S."/>
            <person name="Loubradou J."/>
            <person name="Henrissat B."/>
            <person name="Grigoriev I.V."/>
            <person name="Corradi N."/>
            <person name="Roux C."/>
            <person name="Martin F.M."/>
        </authorList>
    </citation>
    <scope>NUCLEOTIDE SEQUENCE [LARGE SCALE GENOMIC DNA]</scope>
    <source>
        <strain evidence="1 2">DAOM 194757</strain>
    </source>
</reference>
<name>A0A397UWQ5_9GLOM</name>
<keyword evidence="2" id="KW-1185">Reference proteome</keyword>
<dbReference type="OrthoDB" id="2445523at2759"/>
<dbReference type="STRING" id="44941.A0A397UWQ5"/>
<evidence type="ECO:0000313" key="2">
    <source>
        <dbReference type="Proteomes" id="UP000266673"/>
    </source>
</evidence>
<proteinExistence type="predicted"/>
<protein>
    <submittedName>
        <fullName evidence="1">Uncharacterized protein</fullName>
    </submittedName>
</protein>
<evidence type="ECO:0000313" key="1">
    <source>
        <dbReference type="EMBL" id="RIB13169.1"/>
    </source>
</evidence>
<accession>A0A397UWQ5</accession>
<dbReference type="Proteomes" id="UP000266673">
    <property type="component" value="Unassembled WGS sequence"/>
</dbReference>
<gene>
    <name evidence="1" type="ORF">C2G38_2041200</name>
</gene>